<organism evidence="2 3">
    <name type="scientific">Scopulibacillus daqui</name>
    <dbReference type="NCBI Taxonomy" id="1469162"/>
    <lineage>
        <taxon>Bacteria</taxon>
        <taxon>Bacillati</taxon>
        <taxon>Bacillota</taxon>
        <taxon>Bacilli</taxon>
        <taxon>Bacillales</taxon>
        <taxon>Sporolactobacillaceae</taxon>
        <taxon>Scopulibacillus</taxon>
    </lineage>
</organism>
<name>A0ABS2PZK8_9BACL</name>
<keyword evidence="3" id="KW-1185">Reference proteome</keyword>
<comment type="caution">
    <text evidence="2">The sequence shown here is derived from an EMBL/GenBank/DDBJ whole genome shotgun (WGS) entry which is preliminary data.</text>
</comment>
<gene>
    <name evidence="2" type="ORF">JOD45_001685</name>
</gene>
<evidence type="ECO:0000313" key="2">
    <source>
        <dbReference type="EMBL" id="MBM7645474.1"/>
    </source>
</evidence>
<reference evidence="2 3" key="1">
    <citation type="submission" date="2021-01" db="EMBL/GenBank/DDBJ databases">
        <title>Genomic Encyclopedia of Type Strains, Phase IV (KMG-IV): sequencing the most valuable type-strain genomes for metagenomic binning, comparative biology and taxonomic classification.</title>
        <authorList>
            <person name="Goeker M."/>
        </authorList>
    </citation>
    <scope>NUCLEOTIDE SEQUENCE [LARGE SCALE GENOMIC DNA]</scope>
    <source>
        <strain evidence="2 3">DSM 28236</strain>
    </source>
</reference>
<keyword evidence="1" id="KW-0812">Transmembrane</keyword>
<evidence type="ECO:0000313" key="3">
    <source>
        <dbReference type="Proteomes" id="UP000808914"/>
    </source>
</evidence>
<protein>
    <submittedName>
        <fullName evidence="2">Uncharacterized protein</fullName>
    </submittedName>
</protein>
<dbReference type="EMBL" id="JAFBER010000009">
    <property type="protein sequence ID" value="MBM7645474.1"/>
    <property type="molecule type" value="Genomic_DNA"/>
</dbReference>
<evidence type="ECO:0000256" key="1">
    <source>
        <dbReference type="SAM" id="Phobius"/>
    </source>
</evidence>
<accession>A0ABS2PZK8</accession>
<keyword evidence="1" id="KW-0472">Membrane</keyword>
<sequence length="91" mass="10994">MFIPDRLHLNTQKTNNFNEPFYDSCYILVYEDKSLIERAKKIYTKVFTSIQKCFQVNIIVYLMSGVMFTFLFTSFRICKYVYAFENKIKIQ</sequence>
<proteinExistence type="predicted"/>
<keyword evidence="1" id="KW-1133">Transmembrane helix</keyword>
<feature type="transmembrane region" description="Helical" evidence="1">
    <location>
        <begin position="58"/>
        <end position="82"/>
    </location>
</feature>
<dbReference type="Proteomes" id="UP000808914">
    <property type="component" value="Unassembled WGS sequence"/>
</dbReference>